<dbReference type="InterPro" id="IPR036770">
    <property type="entry name" value="Ankyrin_rpt-contain_sf"/>
</dbReference>
<keyword evidence="6" id="KW-1185">Reference proteome</keyword>
<feature type="repeat" description="ANK" evidence="3">
    <location>
        <begin position="167"/>
        <end position="199"/>
    </location>
</feature>
<gene>
    <name evidence="5" type="ORF">RRG08_008061</name>
</gene>
<dbReference type="Pfam" id="PF00023">
    <property type="entry name" value="Ank"/>
    <property type="match status" value="1"/>
</dbReference>
<reference evidence="5" key="1">
    <citation type="journal article" date="2023" name="G3 (Bethesda)">
        <title>A reference genome for the long-term kleptoplast-retaining sea slug Elysia crispata morphotype clarki.</title>
        <authorList>
            <person name="Eastman K.E."/>
            <person name="Pendleton A.L."/>
            <person name="Shaikh M.A."/>
            <person name="Suttiyut T."/>
            <person name="Ogas R."/>
            <person name="Tomko P."/>
            <person name="Gavelis G."/>
            <person name="Widhalm J.R."/>
            <person name="Wisecaver J.H."/>
        </authorList>
    </citation>
    <scope>NUCLEOTIDE SEQUENCE</scope>
    <source>
        <strain evidence="5">ECLA1</strain>
    </source>
</reference>
<dbReference type="SUPFAM" id="SSF48403">
    <property type="entry name" value="Ankyrin repeat"/>
    <property type="match status" value="1"/>
</dbReference>
<dbReference type="Gene3D" id="1.25.40.20">
    <property type="entry name" value="Ankyrin repeat-containing domain"/>
    <property type="match status" value="1"/>
</dbReference>
<evidence type="ECO:0000256" key="1">
    <source>
        <dbReference type="ARBA" id="ARBA00022737"/>
    </source>
</evidence>
<dbReference type="Pfam" id="PF12796">
    <property type="entry name" value="Ank_2"/>
    <property type="match status" value="1"/>
</dbReference>
<dbReference type="SMART" id="SM00248">
    <property type="entry name" value="ANK"/>
    <property type="match status" value="5"/>
</dbReference>
<feature type="repeat" description="ANK" evidence="3">
    <location>
        <begin position="101"/>
        <end position="133"/>
    </location>
</feature>
<name>A0AAE0YY82_9GAST</name>
<comment type="caution">
    <text evidence="5">The sequence shown here is derived from an EMBL/GenBank/DDBJ whole genome shotgun (WGS) entry which is preliminary data.</text>
</comment>
<dbReference type="Proteomes" id="UP001283361">
    <property type="component" value="Unassembled WGS sequence"/>
</dbReference>
<evidence type="ECO:0000313" key="5">
    <source>
        <dbReference type="EMBL" id="KAK3759247.1"/>
    </source>
</evidence>
<dbReference type="PRINTS" id="PR01415">
    <property type="entry name" value="ANKYRIN"/>
</dbReference>
<feature type="repeat" description="ANK" evidence="3">
    <location>
        <begin position="134"/>
        <end position="166"/>
    </location>
</feature>
<evidence type="ECO:0000256" key="3">
    <source>
        <dbReference type="PROSITE-ProRule" id="PRU00023"/>
    </source>
</evidence>
<protein>
    <submittedName>
        <fullName evidence="5">Uncharacterized protein</fullName>
    </submittedName>
</protein>
<feature type="compositionally biased region" description="Polar residues" evidence="4">
    <location>
        <begin position="397"/>
        <end position="407"/>
    </location>
</feature>
<dbReference type="AlphaFoldDB" id="A0AAE0YY82"/>
<evidence type="ECO:0000256" key="2">
    <source>
        <dbReference type="ARBA" id="ARBA00023043"/>
    </source>
</evidence>
<sequence>MGVSWSNTILAWQSWYKNHNSGNQHNEVYQTFISQVRKAVEKGDVDALKDLQEEAITTGYGGLGYIQCIPPILLLAASHGHVSVLKYLLELEIDVDITDTCGMTALHEACKHGHHACLELLLPKSRDIDKRDVWGRTPLIKALVYRNLHAAKVLLERGANPNAVDNYGMTPLTTVIDYNLVDMVRLLVHHGADLNLISRYQHQCSGPPLYRAINNQNLALVQDLLYLGASTQPCQSHISPLAFGGLPGVGSSTNWPNLGLASFPSHSALAHSLQHENAVIMAMSELVKRGGEHLTPVSLDIFMQVLAAHGLPLGPTHEVLTRVLLTSRNDTFPQISAGGTFGEHDHSLSTDMITMLLLKLYLCSDSCHNPETLEGIAGQSSLTTASTVGHRRMATQGPHQTTASSAQSERRDAKSGMKRKAVSLHTQARRMARKMMMTSGHNVTWATERLACPPALKTLLLLKDVDRAFSSKPSKVFYC</sequence>
<dbReference type="PANTHER" id="PTHR24126">
    <property type="entry name" value="ANKYRIN REPEAT, PH AND SEC7 DOMAIN CONTAINING PROTEIN SECG-RELATED"/>
    <property type="match status" value="1"/>
</dbReference>
<feature type="region of interest" description="Disordered" evidence="4">
    <location>
        <begin position="393"/>
        <end position="421"/>
    </location>
</feature>
<dbReference type="InterPro" id="IPR002110">
    <property type="entry name" value="Ankyrin_rpt"/>
</dbReference>
<evidence type="ECO:0000313" key="6">
    <source>
        <dbReference type="Proteomes" id="UP001283361"/>
    </source>
</evidence>
<organism evidence="5 6">
    <name type="scientific">Elysia crispata</name>
    <name type="common">lettuce slug</name>
    <dbReference type="NCBI Taxonomy" id="231223"/>
    <lineage>
        <taxon>Eukaryota</taxon>
        <taxon>Metazoa</taxon>
        <taxon>Spiralia</taxon>
        <taxon>Lophotrochozoa</taxon>
        <taxon>Mollusca</taxon>
        <taxon>Gastropoda</taxon>
        <taxon>Heterobranchia</taxon>
        <taxon>Euthyneura</taxon>
        <taxon>Panpulmonata</taxon>
        <taxon>Sacoglossa</taxon>
        <taxon>Placobranchoidea</taxon>
        <taxon>Plakobranchidae</taxon>
        <taxon>Elysia</taxon>
    </lineage>
</organism>
<proteinExistence type="predicted"/>
<dbReference type="PROSITE" id="PS50088">
    <property type="entry name" value="ANK_REPEAT"/>
    <property type="match status" value="4"/>
</dbReference>
<accession>A0AAE0YY82</accession>
<keyword evidence="2 3" id="KW-0040">ANK repeat</keyword>
<evidence type="ECO:0000256" key="4">
    <source>
        <dbReference type="SAM" id="MobiDB-lite"/>
    </source>
</evidence>
<dbReference type="EMBL" id="JAWDGP010005148">
    <property type="protein sequence ID" value="KAK3759247.1"/>
    <property type="molecule type" value="Genomic_DNA"/>
</dbReference>
<feature type="repeat" description="ANK" evidence="3">
    <location>
        <begin position="73"/>
        <end position="100"/>
    </location>
</feature>
<dbReference type="PROSITE" id="PS50297">
    <property type="entry name" value="ANK_REP_REGION"/>
    <property type="match status" value="3"/>
</dbReference>
<keyword evidence="1" id="KW-0677">Repeat</keyword>